<reference evidence="6" key="1">
    <citation type="journal article" date="2020" name="mSystems">
        <title>Genome- and Community-Level Interaction Insights into Carbon Utilization and Element Cycling Functions of Hydrothermarchaeota in Hydrothermal Sediment.</title>
        <authorList>
            <person name="Zhou Z."/>
            <person name="Liu Y."/>
            <person name="Xu W."/>
            <person name="Pan J."/>
            <person name="Luo Z.H."/>
            <person name="Li M."/>
        </authorList>
    </citation>
    <scope>NUCLEOTIDE SEQUENCE [LARGE SCALE GENOMIC DNA]</scope>
    <source>
        <strain evidence="6">HyVt-237</strain>
    </source>
</reference>
<dbReference type="Pfam" id="PF00557">
    <property type="entry name" value="Peptidase_M24"/>
    <property type="match status" value="1"/>
</dbReference>
<dbReference type="InterPro" id="IPR036005">
    <property type="entry name" value="Creatinase/aminopeptidase-like"/>
</dbReference>
<dbReference type="GO" id="GO:0004177">
    <property type="term" value="F:aminopeptidase activity"/>
    <property type="evidence" value="ECO:0007669"/>
    <property type="project" value="UniProtKB-KW"/>
</dbReference>
<accession>A0A7C1BD55</accession>
<protein>
    <submittedName>
        <fullName evidence="6">Aminopeptidase P family protein</fullName>
    </submittedName>
</protein>
<comment type="caution">
    <text evidence="6">The sequence shown here is derived from an EMBL/GenBank/DDBJ whole genome shotgun (WGS) entry which is preliminary data.</text>
</comment>
<feature type="domain" description="Creatinase N-terminal" evidence="5">
    <location>
        <begin position="5"/>
        <end position="126"/>
    </location>
</feature>
<organism evidence="6">
    <name type="scientific">candidate division WOR-3 bacterium</name>
    <dbReference type="NCBI Taxonomy" id="2052148"/>
    <lineage>
        <taxon>Bacteria</taxon>
        <taxon>Bacteria division WOR-3</taxon>
    </lineage>
</organism>
<dbReference type="Pfam" id="PF01321">
    <property type="entry name" value="Creatinase_N"/>
    <property type="match status" value="1"/>
</dbReference>
<keyword evidence="6" id="KW-0031">Aminopeptidase</keyword>
<sequence>MAEKLKKLRAFMAEKNAEAMYVTNLSSIRYLSGFSGSSALLLISEKEAHFFTDFRYKEQSAQEVSAEFEIHIGKKLLEESTAFIGNAKRVGFESKYATYSFYEELKKLLGDRELLPLPDYIMELRSTKTDEEIEKIERAQRITDEVFSEVLEIINPDMTELELAAEIEYRMKRHGAEGFAFSTIVASGPHSALPHARPRPVKLGRETMVVMDFGTRLDGYNSDMTRTIWIGNSPDPKFLEIYEITLKAQTLAEERARIGMKAADLDGIARNYIKERGYGEQFGHGLGHGVGLDVHELPRVAESSEEILRENTVFTVEPGIYLPGFGGVRIEDMVVLRKDGPRILTASSKELIKV</sequence>
<keyword evidence="6" id="KW-0645">Protease</keyword>
<proteinExistence type="inferred from homology"/>
<evidence type="ECO:0000259" key="5">
    <source>
        <dbReference type="Pfam" id="PF01321"/>
    </source>
</evidence>
<dbReference type="InterPro" id="IPR001131">
    <property type="entry name" value="Peptidase_M24B_aminopep-P_CS"/>
</dbReference>
<dbReference type="InterPro" id="IPR000587">
    <property type="entry name" value="Creatinase_N"/>
</dbReference>
<dbReference type="Gene3D" id="3.40.350.10">
    <property type="entry name" value="Creatinase/prolidase N-terminal domain"/>
    <property type="match status" value="1"/>
</dbReference>
<feature type="domain" description="Peptidase M24" evidence="4">
    <location>
        <begin position="134"/>
        <end position="337"/>
    </location>
</feature>
<keyword evidence="1 3" id="KW-0479">Metal-binding</keyword>
<dbReference type="SUPFAM" id="SSF55920">
    <property type="entry name" value="Creatinase/aminopeptidase"/>
    <property type="match status" value="1"/>
</dbReference>
<name>A0A7C1BD55_UNCW3</name>
<evidence type="ECO:0000256" key="2">
    <source>
        <dbReference type="ARBA" id="ARBA00022801"/>
    </source>
</evidence>
<dbReference type="AlphaFoldDB" id="A0A7C1BD55"/>
<evidence type="ECO:0000259" key="4">
    <source>
        <dbReference type="Pfam" id="PF00557"/>
    </source>
</evidence>
<dbReference type="InterPro" id="IPR029149">
    <property type="entry name" value="Creatin/AminoP/Spt16_N"/>
</dbReference>
<comment type="similarity">
    <text evidence="3">Belongs to the peptidase M24B family.</text>
</comment>
<gene>
    <name evidence="6" type="ORF">ENG67_00145</name>
</gene>
<dbReference type="SUPFAM" id="SSF53092">
    <property type="entry name" value="Creatinase/prolidase N-terminal domain"/>
    <property type="match status" value="1"/>
</dbReference>
<dbReference type="PANTHER" id="PTHR46112:SF3">
    <property type="entry name" value="AMINOPEPTIDASE YPDF"/>
    <property type="match status" value="1"/>
</dbReference>
<evidence type="ECO:0000313" key="6">
    <source>
        <dbReference type="EMBL" id="HDM89603.1"/>
    </source>
</evidence>
<dbReference type="InterPro" id="IPR050659">
    <property type="entry name" value="Peptidase_M24B"/>
</dbReference>
<dbReference type="InterPro" id="IPR000994">
    <property type="entry name" value="Pept_M24"/>
</dbReference>
<dbReference type="PROSITE" id="PS00491">
    <property type="entry name" value="PROLINE_PEPTIDASE"/>
    <property type="match status" value="1"/>
</dbReference>
<dbReference type="Proteomes" id="UP000885931">
    <property type="component" value="Unassembled WGS sequence"/>
</dbReference>
<dbReference type="GO" id="GO:0046872">
    <property type="term" value="F:metal ion binding"/>
    <property type="evidence" value="ECO:0007669"/>
    <property type="project" value="UniProtKB-KW"/>
</dbReference>
<dbReference type="PANTHER" id="PTHR46112">
    <property type="entry name" value="AMINOPEPTIDASE"/>
    <property type="match status" value="1"/>
</dbReference>
<dbReference type="EMBL" id="DRBW01000008">
    <property type="protein sequence ID" value="HDM89603.1"/>
    <property type="molecule type" value="Genomic_DNA"/>
</dbReference>
<evidence type="ECO:0000256" key="1">
    <source>
        <dbReference type="ARBA" id="ARBA00022723"/>
    </source>
</evidence>
<evidence type="ECO:0000256" key="3">
    <source>
        <dbReference type="RuleBase" id="RU000590"/>
    </source>
</evidence>
<dbReference type="CDD" id="cd01092">
    <property type="entry name" value="APP-like"/>
    <property type="match status" value="1"/>
</dbReference>
<keyword evidence="2" id="KW-0378">Hydrolase</keyword>
<dbReference type="Gene3D" id="3.90.230.10">
    <property type="entry name" value="Creatinase/methionine aminopeptidase superfamily"/>
    <property type="match status" value="1"/>
</dbReference>